<dbReference type="OrthoDB" id="21339at2"/>
<proteinExistence type="predicted"/>
<feature type="transmembrane region" description="Helical" evidence="1">
    <location>
        <begin position="49"/>
        <end position="82"/>
    </location>
</feature>
<feature type="transmembrane region" description="Helical" evidence="1">
    <location>
        <begin position="159"/>
        <end position="179"/>
    </location>
</feature>
<dbReference type="PANTHER" id="PTHR41795:SF1">
    <property type="entry name" value="EXOPOLYSACCHARIDE SYNTHESIS PROTEIN"/>
    <property type="match status" value="1"/>
</dbReference>
<sequence>MNTDPLVTEKKIPLSQDSLGKRFKMIIDSLPPESVTLAEIRDLIGQDGLMLFTAFLTLIFMVPVSIPGVSTVFGTAILLIGISRLFDRKLWLPSAIEKRVISTQALRATLNRSLIWIDRLERISRPHRLRWLTSQGLMEIVNNGALILGAILLIAPFGFIPFSNTFPALALLFLAIGLLQQDGISILFGHLANLATIIYFTALIATGGAAIHEAFQYFFG</sequence>
<dbReference type="PANTHER" id="PTHR41795">
    <property type="entry name" value="EXOPOLYSACCHARIDE SYNTHESIS PROTEIN"/>
    <property type="match status" value="1"/>
</dbReference>
<evidence type="ECO:0000256" key="1">
    <source>
        <dbReference type="SAM" id="Phobius"/>
    </source>
</evidence>
<dbReference type="InterPro" id="IPR010331">
    <property type="entry name" value="ExoD"/>
</dbReference>
<feature type="transmembrane region" description="Helical" evidence="1">
    <location>
        <begin position="191"/>
        <end position="211"/>
    </location>
</feature>
<protein>
    <submittedName>
        <fullName evidence="2">Exopolysaccharide biosynthesis protein</fullName>
    </submittedName>
</protein>
<organism evidence="2 3">
    <name type="scientific">Candidatus Nitrosoglobus terrae</name>
    <dbReference type="NCBI Taxonomy" id="1630141"/>
    <lineage>
        <taxon>Bacteria</taxon>
        <taxon>Pseudomonadati</taxon>
        <taxon>Pseudomonadota</taxon>
        <taxon>Gammaproteobacteria</taxon>
        <taxon>Chromatiales</taxon>
        <taxon>Chromatiaceae</taxon>
        <taxon>Candidatus Nitrosoglobus</taxon>
    </lineage>
</organism>
<evidence type="ECO:0000313" key="2">
    <source>
        <dbReference type="EMBL" id="BAW79801.1"/>
    </source>
</evidence>
<keyword evidence="1" id="KW-1133">Transmembrane helix</keyword>
<dbReference type="Pfam" id="PF06055">
    <property type="entry name" value="ExoD"/>
    <property type="match status" value="1"/>
</dbReference>
<dbReference type="EMBL" id="AP014836">
    <property type="protein sequence ID" value="BAW79801.1"/>
    <property type="molecule type" value="Genomic_DNA"/>
</dbReference>
<feature type="transmembrane region" description="Helical" evidence="1">
    <location>
        <begin position="129"/>
        <end position="153"/>
    </location>
</feature>
<dbReference type="Proteomes" id="UP000243679">
    <property type="component" value="Chromosome"/>
</dbReference>
<dbReference type="AlphaFoldDB" id="A0A1Q2SKX5"/>
<dbReference type="KEGG" id="ntt:TAO_0431"/>
<evidence type="ECO:0000313" key="3">
    <source>
        <dbReference type="Proteomes" id="UP000243679"/>
    </source>
</evidence>
<keyword evidence="3" id="KW-1185">Reference proteome</keyword>
<name>A0A1Q2SKX5_9GAMM</name>
<keyword evidence="1" id="KW-0812">Transmembrane</keyword>
<accession>A0A1Q2SKX5</accession>
<dbReference type="PIRSF" id="PIRSF033239">
    <property type="entry name" value="ExoD"/>
    <property type="match status" value="1"/>
</dbReference>
<reference evidence="2 3" key="1">
    <citation type="journal article" date="2017" name="ISME J.">
        <title>An acid-tolerant ammonia-oxidizing ?-proteobacterium from soil.</title>
        <authorList>
            <person name="Hayatsu M."/>
            <person name="Tago K."/>
            <person name="Uchiyama I."/>
            <person name="Toyoda A."/>
            <person name="Wang Y."/>
            <person name="Shimomura Y."/>
            <person name="Okubo T."/>
            <person name="Kurisu F."/>
            <person name="Hirono Y."/>
            <person name="Nonaka K."/>
            <person name="Akiyama H."/>
            <person name="Itoh T."/>
            <person name="Takami H."/>
        </authorList>
    </citation>
    <scope>NUCLEOTIDE SEQUENCE [LARGE SCALE GENOMIC DNA]</scope>
    <source>
        <strain evidence="2 3">TAO100</strain>
    </source>
</reference>
<keyword evidence="1" id="KW-0472">Membrane</keyword>
<gene>
    <name evidence="2" type="ORF">TAO_0431</name>
</gene>